<accession>A0AAW0RW97</accession>
<dbReference type="Proteomes" id="UP001397290">
    <property type="component" value="Unassembled WGS sequence"/>
</dbReference>
<name>A0AAW0RW97_9HYPO</name>
<feature type="compositionally biased region" description="Polar residues" evidence="1">
    <location>
        <begin position="197"/>
        <end position="212"/>
    </location>
</feature>
<feature type="compositionally biased region" description="Low complexity" evidence="1">
    <location>
        <begin position="277"/>
        <end position="293"/>
    </location>
</feature>
<keyword evidence="3" id="KW-1185">Reference proteome</keyword>
<evidence type="ECO:0000313" key="3">
    <source>
        <dbReference type="Proteomes" id="UP001397290"/>
    </source>
</evidence>
<feature type="region of interest" description="Disordered" evidence="1">
    <location>
        <begin position="1"/>
        <end position="48"/>
    </location>
</feature>
<feature type="region of interest" description="Disordered" evidence="1">
    <location>
        <begin position="276"/>
        <end position="351"/>
    </location>
</feature>
<feature type="region of interest" description="Disordered" evidence="1">
    <location>
        <begin position="562"/>
        <end position="587"/>
    </location>
</feature>
<feature type="compositionally biased region" description="Polar residues" evidence="1">
    <location>
        <begin position="384"/>
        <end position="407"/>
    </location>
</feature>
<proteinExistence type="predicted"/>
<organism evidence="2 3">
    <name type="scientific">Beauveria asiatica</name>
    <dbReference type="NCBI Taxonomy" id="1069075"/>
    <lineage>
        <taxon>Eukaryota</taxon>
        <taxon>Fungi</taxon>
        <taxon>Dikarya</taxon>
        <taxon>Ascomycota</taxon>
        <taxon>Pezizomycotina</taxon>
        <taxon>Sordariomycetes</taxon>
        <taxon>Hypocreomycetidae</taxon>
        <taxon>Hypocreales</taxon>
        <taxon>Cordycipitaceae</taxon>
        <taxon>Beauveria</taxon>
    </lineage>
</organism>
<reference evidence="2 3" key="1">
    <citation type="submission" date="2020-02" db="EMBL/GenBank/DDBJ databases">
        <title>Comparative genomics of the hypocrealean fungal genus Beauvera.</title>
        <authorList>
            <person name="Showalter D.N."/>
            <person name="Bushley K.E."/>
            <person name="Rehner S.A."/>
        </authorList>
    </citation>
    <scope>NUCLEOTIDE SEQUENCE [LARGE SCALE GENOMIC DNA]</scope>
    <source>
        <strain evidence="2 3">ARSEF4384</strain>
    </source>
</reference>
<feature type="region of interest" description="Disordered" evidence="1">
    <location>
        <begin position="147"/>
        <end position="212"/>
    </location>
</feature>
<evidence type="ECO:0000256" key="1">
    <source>
        <dbReference type="SAM" id="MobiDB-lite"/>
    </source>
</evidence>
<evidence type="ECO:0000313" key="2">
    <source>
        <dbReference type="EMBL" id="KAK8146435.1"/>
    </source>
</evidence>
<comment type="caution">
    <text evidence="2">The sequence shown here is derived from an EMBL/GenBank/DDBJ whole genome shotgun (WGS) entry which is preliminary data.</text>
</comment>
<feature type="compositionally biased region" description="Basic and acidic residues" evidence="1">
    <location>
        <begin position="458"/>
        <end position="485"/>
    </location>
</feature>
<feature type="region of interest" description="Disordered" evidence="1">
    <location>
        <begin position="365"/>
        <end position="407"/>
    </location>
</feature>
<protein>
    <submittedName>
        <fullName evidence="2">Uncharacterized protein</fullName>
    </submittedName>
</protein>
<feature type="compositionally biased region" description="Low complexity" evidence="1">
    <location>
        <begin position="372"/>
        <end position="383"/>
    </location>
</feature>
<feature type="region of interest" description="Disordered" evidence="1">
    <location>
        <begin position="449"/>
        <end position="523"/>
    </location>
</feature>
<gene>
    <name evidence="2" type="ORF">G3M48_003140</name>
</gene>
<feature type="compositionally biased region" description="Low complexity" evidence="1">
    <location>
        <begin position="320"/>
        <end position="336"/>
    </location>
</feature>
<dbReference type="AlphaFoldDB" id="A0AAW0RW97"/>
<sequence length="733" mass="80331">MLSLCGCSSRRRGRKSSSPSSDDVAPKVKAVKGPSDTTNHSAIIPPGPSRLSLDDFGVQILDLPGRKSSNALEAVKAKLIRHWSYNKDQPQKSRASLDSDKDEIARRAELRRFRARRIQDELNQDHSKCVSTHTSIRSTRYLSPLIDIGRPGRGPRDTIEFSIDSSNPLPAPHPSPAPTLSSFRTNLPSPSMKRWSSCPTSIGEQSGQASSPLYNHSSASILSKRCTIPGKITESKSLPNLLQPNMTAPQLARTKTTGRGSHGNFSVWLALQESRSRGSSTSGSAESRMLSSRLLRRQATPVPQRPTDFSQDTVTMPFPVRQVSASQNRSSVSRSAFEQRGPQATTFAMPSSVNRSRRCSFAAPFDIKQGTSSGSSQGRIASSETPGGISSSYYPSVMPSIQPSPSRSKSLVNILSVRDLQNLELSPFEWHDNDSIFKNFGAFAEDGSSYATADDGEADSKEFPPRTRHDSVKQDHDGQADEKKISNRQLPSTLSIGKRRENSESDITASGSKLPAPKWNSRVRAERTGLPTIWRSGNASWDIQASLPKRISSKFWSQSRAASATIPETDTPGKLHGGSDHVTQQSALSRSSVAYNALQKVSQRNASAPPLSWARHQSRKQKQSATNEITKTRARYSSDCQDTGQPYRSPMAENRDVRSTSFPAKMGGLVDSVLTKIMPSRRSSEKLEYSSQETKSTKHFPLEPLKINELQTSPALGEIEIFRAVRSTSNPPK</sequence>
<feature type="region of interest" description="Disordered" evidence="1">
    <location>
        <begin position="603"/>
        <end position="656"/>
    </location>
</feature>
<feature type="compositionally biased region" description="Polar residues" evidence="1">
    <location>
        <begin position="342"/>
        <end position="351"/>
    </location>
</feature>
<dbReference type="EMBL" id="JAAHCF010000211">
    <property type="protein sequence ID" value="KAK8146435.1"/>
    <property type="molecule type" value="Genomic_DNA"/>
</dbReference>